<dbReference type="STRING" id="1296120.A0A1B9GRX2"/>
<evidence type="ECO:0000259" key="3">
    <source>
        <dbReference type="Pfam" id="PF04577"/>
    </source>
</evidence>
<feature type="domain" description="Glycosyltransferase 61 catalytic" evidence="3">
    <location>
        <begin position="331"/>
        <end position="490"/>
    </location>
</feature>
<keyword evidence="5" id="KW-1185">Reference proteome</keyword>
<reference evidence="4 5" key="1">
    <citation type="submission" date="2013-07" db="EMBL/GenBank/DDBJ databases">
        <title>The Genome Sequence of Cryptococcus heveanensis BCC8398.</title>
        <authorList>
            <consortium name="The Broad Institute Genome Sequencing Platform"/>
            <person name="Cuomo C."/>
            <person name="Litvintseva A."/>
            <person name="Chen Y."/>
            <person name="Heitman J."/>
            <person name="Sun S."/>
            <person name="Springer D."/>
            <person name="Dromer F."/>
            <person name="Young S.K."/>
            <person name="Zeng Q."/>
            <person name="Gargeya S."/>
            <person name="Fitzgerald M."/>
            <person name="Abouelleil A."/>
            <person name="Alvarado L."/>
            <person name="Berlin A.M."/>
            <person name="Chapman S.B."/>
            <person name="Dewar J."/>
            <person name="Goldberg J."/>
            <person name="Griggs A."/>
            <person name="Gujja S."/>
            <person name="Hansen M."/>
            <person name="Howarth C."/>
            <person name="Imamovic A."/>
            <person name="Larimer J."/>
            <person name="McCowan C."/>
            <person name="Murphy C."/>
            <person name="Pearson M."/>
            <person name="Priest M."/>
            <person name="Roberts A."/>
            <person name="Saif S."/>
            <person name="Shea T."/>
            <person name="Sykes S."/>
            <person name="Wortman J."/>
            <person name="Nusbaum C."/>
            <person name="Birren B."/>
        </authorList>
    </citation>
    <scope>NUCLEOTIDE SEQUENCE [LARGE SCALE GENOMIC DNA]</scope>
    <source>
        <strain evidence="4 5">BCC8398</strain>
    </source>
</reference>
<sequence>MPSLTPRVLIRTGAVSLALLILLYLTTSSSTNRSSASSWDKTSTYGREGVFGDEFEPDPASGASAGAGWFGGGRWSDGVRDWVQSGWRGDYSASSLTSSAVGNDGGGGLADGWIDMGDGGKGMPFTRYEGGIPGYQVFSNLYLNGATLTAIRPSSLHHSHPHAGISQDGASSGSDGGIEGSEGELQHDLTYQDRVHDQSDGTASSTGVELEWPDVKAVVSSEKRGTPAGEDRWRVVEEAVGREEMGKRVYKLGGVTYIFNDPPGPDGYLVFFRHFVLEAFLGATRMLASTLPSSSYTPVPRRVWFPRCGADPSWRDDRGENAWFLAHALPSASVEDKLRWDDRTIAGLPVLLEKVVIIDRWTAHSAGGEVGKWGKMNAMIPSIHAPKAFWNPFRKNMMSALGVDGHSENGSRGLPVVVYIDRQKENPKMRVADHEKLVESLKGLTDIAEVHVARISAMSKARQVDLMGRAQVVISLHGDDLFHTLWMPPKEGSTVIELFEKGGFVRDFELLASALNHRHIAVQGDHELTEEQWRASGVSRGDERGTGEISIDSDLVLKLVKKALSGLETDEALEIRGEGEAKSVEEVCAVGKGMDC</sequence>
<accession>A0A1B9GRX2</accession>
<name>A0A1B9GRX2_9TREE</name>
<feature type="chain" id="PRO_5008627288" description="Glycosyltransferase 61 catalytic domain-containing protein" evidence="2">
    <location>
        <begin position="31"/>
        <end position="596"/>
    </location>
</feature>
<feature type="signal peptide" evidence="2">
    <location>
        <begin position="1"/>
        <end position="30"/>
    </location>
</feature>
<feature type="region of interest" description="Disordered" evidence="1">
    <location>
        <begin position="155"/>
        <end position="182"/>
    </location>
</feature>
<feature type="compositionally biased region" description="Low complexity" evidence="1">
    <location>
        <begin position="163"/>
        <end position="173"/>
    </location>
</feature>
<evidence type="ECO:0000313" key="5">
    <source>
        <dbReference type="Proteomes" id="UP000092666"/>
    </source>
</evidence>
<dbReference type="InterPro" id="IPR049625">
    <property type="entry name" value="Glyco_transf_61_cat"/>
</dbReference>
<organism evidence="4 5">
    <name type="scientific">Kwoniella heveanensis BCC8398</name>
    <dbReference type="NCBI Taxonomy" id="1296120"/>
    <lineage>
        <taxon>Eukaryota</taxon>
        <taxon>Fungi</taxon>
        <taxon>Dikarya</taxon>
        <taxon>Basidiomycota</taxon>
        <taxon>Agaricomycotina</taxon>
        <taxon>Tremellomycetes</taxon>
        <taxon>Tremellales</taxon>
        <taxon>Cryptococcaceae</taxon>
        <taxon>Kwoniella</taxon>
    </lineage>
</organism>
<dbReference type="Proteomes" id="UP000092666">
    <property type="component" value="Unassembled WGS sequence"/>
</dbReference>
<dbReference type="OrthoDB" id="529273at2759"/>
<dbReference type="Pfam" id="PF04577">
    <property type="entry name" value="Glyco_transf_61"/>
    <property type="match status" value="1"/>
</dbReference>
<dbReference type="EMBL" id="KI669503">
    <property type="protein sequence ID" value="OCF33791.1"/>
    <property type="molecule type" value="Genomic_DNA"/>
</dbReference>
<evidence type="ECO:0000313" key="4">
    <source>
        <dbReference type="EMBL" id="OCF33791.1"/>
    </source>
</evidence>
<keyword evidence="2" id="KW-0732">Signal</keyword>
<evidence type="ECO:0000256" key="2">
    <source>
        <dbReference type="SAM" id="SignalP"/>
    </source>
</evidence>
<gene>
    <name evidence="4" type="ORF">I316_04503</name>
</gene>
<protein>
    <recommendedName>
        <fullName evidence="3">Glycosyltransferase 61 catalytic domain-containing protein</fullName>
    </recommendedName>
</protein>
<reference evidence="5" key="2">
    <citation type="submission" date="2013-12" db="EMBL/GenBank/DDBJ databases">
        <title>Evolution of pathogenesis and genome organization in the Tremellales.</title>
        <authorList>
            <person name="Cuomo C."/>
            <person name="Litvintseva A."/>
            <person name="Heitman J."/>
            <person name="Chen Y."/>
            <person name="Sun S."/>
            <person name="Springer D."/>
            <person name="Dromer F."/>
            <person name="Young S."/>
            <person name="Zeng Q."/>
            <person name="Chapman S."/>
            <person name="Gujja S."/>
            <person name="Saif S."/>
            <person name="Birren B."/>
        </authorList>
    </citation>
    <scope>NUCLEOTIDE SEQUENCE [LARGE SCALE GENOMIC DNA]</scope>
    <source>
        <strain evidence="5">BCC8398</strain>
    </source>
</reference>
<dbReference type="GO" id="GO:0016757">
    <property type="term" value="F:glycosyltransferase activity"/>
    <property type="evidence" value="ECO:0007669"/>
    <property type="project" value="InterPro"/>
</dbReference>
<evidence type="ECO:0000256" key="1">
    <source>
        <dbReference type="SAM" id="MobiDB-lite"/>
    </source>
</evidence>
<proteinExistence type="predicted"/>
<dbReference type="AlphaFoldDB" id="A0A1B9GRX2"/>